<keyword evidence="1" id="KW-1133">Transmembrane helix</keyword>
<dbReference type="Proteomes" id="UP000053087">
    <property type="component" value="Chromosome"/>
</dbReference>
<protein>
    <submittedName>
        <fullName evidence="2">DUF378 domain-containing protein</fullName>
    </submittedName>
</protein>
<dbReference type="PANTHER" id="PTHR37304">
    <property type="entry name" value="MEMBRANE PROTEIN-RELATED"/>
    <property type="match status" value="1"/>
</dbReference>
<sequence>MAVRNPVDLIALILVIIGGLNWGLVGLLDFNLVDAIFGAGSTLSRIIYILVGLAALYMIYFTVRADTYQTHEAAVRH</sequence>
<dbReference type="InterPro" id="IPR007211">
    <property type="entry name" value="DUF378"/>
</dbReference>
<reference evidence="2 4" key="1">
    <citation type="journal article" date="2016" name="Int. J. Syst. Evol. Microbiol.">
        <title>Methanosarcina flavescens sp. nov., a methanogenic archaeon isolated from a full-scale anaerobic digester.</title>
        <authorList>
            <person name="Kern T."/>
            <person name="Fischer M.A."/>
            <person name="Deppenmeier U."/>
            <person name="Schmitz R.A."/>
            <person name="Rother M."/>
        </authorList>
    </citation>
    <scope>NUCLEOTIDE SEQUENCE [LARGE SCALE GENOMIC DNA]</scope>
    <source>
        <strain evidence="2 4">E03.2</strain>
    </source>
</reference>
<name>A0A660HRJ5_9EURY</name>
<keyword evidence="1" id="KW-0472">Membrane</keyword>
<dbReference type="Pfam" id="PF04070">
    <property type="entry name" value="DUF378"/>
    <property type="match status" value="1"/>
</dbReference>
<reference evidence="3 5" key="3">
    <citation type="journal article" date="2020" name="Biotechnol. Biofuels">
        <title>New insights from the biogas microbiome by comprehensive genome-resolved metagenomics of nearly 1600 species originating from multiple anaerobic digesters.</title>
        <authorList>
            <person name="Campanaro S."/>
            <person name="Treu L."/>
            <person name="Rodriguez-R L.M."/>
            <person name="Kovalovszki A."/>
            <person name="Ziels R.M."/>
            <person name="Maus I."/>
            <person name="Zhu X."/>
            <person name="Kougias P.G."/>
            <person name="Basile A."/>
            <person name="Luo G."/>
            <person name="Schluter A."/>
            <person name="Konstantinidis K.T."/>
            <person name="Angelidaki I."/>
        </authorList>
    </citation>
    <scope>NUCLEOTIDE SEQUENCE [LARGE SCALE GENOMIC DNA]</scope>
    <source>
        <strain evidence="3">AS22ysBPME_46</strain>
    </source>
</reference>
<dbReference type="EMBL" id="JAAYQL010000009">
    <property type="protein sequence ID" value="NLK31621.1"/>
    <property type="molecule type" value="Genomic_DNA"/>
</dbReference>
<evidence type="ECO:0000313" key="5">
    <source>
        <dbReference type="Proteomes" id="UP000585579"/>
    </source>
</evidence>
<proteinExistence type="predicted"/>
<feature type="transmembrane region" description="Helical" evidence="1">
    <location>
        <begin position="45"/>
        <end position="63"/>
    </location>
</feature>
<dbReference type="KEGG" id="mfz:AOB57_006440"/>
<organism evidence="2 4">
    <name type="scientific">Methanosarcina flavescens</name>
    <dbReference type="NCBI Taxonomy" id="1715806"/>
    <lineage>
        <taxon>Archaea</taxon>
        <taxon>Methanobacteriati</taxon>
        <taxon>Methanobacteriota</taxon>
        <taxon>Stenosarchaea group</taxon>
        <taxon>Methanomicrobia</taxon>
        <taxon>Methanosarcinales</taxon>
        <taxon>Methanosarcinaceae</taxon>
        <taxon>Methanosarcina</taxon>
    </lineage>
</organism>
<feature type="transmembrane region" description="Helical" evidence="1">
    <location>
        <begin position="7"/>
        <end position="25"/>
    </location>
</feature>
<gene>
    <name evidence="2" type="ORF">AOB57_006440</name>
    <name evidence="3" type="ORF">GX302_01920</name>
</gene>
<dbReference type="OrthoDB" id="135079at2157"/>
<dbReference type="AlphaFoldDB" id="A0A660HRJ5"/>
<dbReference type="GeneID" id="53687743"/>
<evidence type="ECO:0000313" key="3">
    <source>
        <dbReference type="EMBL" id="NLK31621.1"/>
    </source>
</evidence>
<keyword evidence="4" id="KW-1185">Reference proteome</keyword>
<evidence type="ECO:0000313" key="2">
    <source>
        <dbReference type="EMBL" id="AYK14878.1"/>
    </source>
</evidence>
<dbReference type="EMBL" id="CP032683">
    <property type="protein sequence ID" value="AYK14878.1"/>
    <property type="molecule type" value="Genomic_DNA"/>
</dbReference>
<dbReference type="PANTHER" id="PTHR37304:SF1">
    <property type="entry name" value="MEMBRANE PROTEIN"/>
    <property type="match status" value="1"/>
</dbReference>
<evidence type="ECO:0000313" key="4">
    <source>
        <dbReference type="Proteomes" id="UP000053087"/>
    </source>
</evidence>
<keyword evidence="1" id="KW-0812">Transmembrane</keyword>
<accession>A0A660HRJ5</accession>
<evidence type="ECO:0000256" key="1">
    <source>
        <dbReference type="SAM" id="Phobius"/>
    </source>
</evidence>
<dbReference type="Proteomes" id="UP000585579">
    <property type="component" value="Unassembled WGS sequence"/>
</dbReference>
<reference evidence="2" key="2">
    <citation type="submission" date="2018-10" db="EMBL/GenBank/DDBJ databases">
        <authorList>
            <person name="Fischer M.A."/>
            <person name="Kern T."/>
            <person name="Deppenmeier U."/>
            <person name="Schmitz R.A."/>
            <person name="Rother M."/>
        </authorList>
    </citation>
    <scope>NUCLEOTIDE SEQUENCE</scope>
    <source>
        <strain evidence="2">E03.2</strain>
    </source>
</reference>
<dbReference type="RefSeq" id="WP_054299869.1">
    <property type="nucleotide sequence ID" value="NZ_CP032683.1"/>
</dbReference>